<dbReference type="OMA" id="PWQKSAY"/>
<accession>A0A0L0C7N0</accession>
<organism evidence="2 3">
    <name type="scientific">Lucilia cuprina</name>
    <name type="common">Green bottle fly</name>
    <name type="synonym">Australian sheep blowfly</name>
    <dbReference type="NCBI Taxonomy" id="7375"/>
    <lineage>
        <taxon>Eukaryota</taxon>
        <taxon>Metazoa</taxon>
        <taxon>Ecdysozoa</taxon>
        <taxon>Arthropoda</taxon>
        <taxon>Hexapoda</taxon>
        <taxon>Insecta</taxon>
        <taxon>Pterygota</taxon>
        <taxon>Neoptera</taxon>
        <taxon>Endopterygota</taxon>
        <taxon>Diptera</taxon>
        <taxon>Brachycera</taxon>
        <taxon>Muscomorpha</taxon>
        <taxon>Oestroidea</taxon>
        <taxon>Calliphoridae</taxon>
        <taxon>Luciliinae</taxon>
        <taxon>Lucilia</taxon>
    </lineage>
</organism>
<feature type="region of interest" description="Disordered" evidence="1">
    <location>
        <begin position="649"/>
        <end position="671"/>
    </location>
</feature>
<dbReference type="AlphaFoldDB" id="A0A0L0C7N0"/>
<name>A0A0L0C7N0_LUCCU</name>
<evidence type="ECO:0000313" key="3">
    <source>
        <dbReference type="Proteomes" id="UP000037069"/>
    </source>
</evidence>
<dbReference type="SUPFAM" id="SSF69322">
    <property type="entry name" value="Tricorn protease domain 2"/>
    <property type="match status" value="1"/>
</dbReference>
<evidence type="ECO:0000256" key="1">
    <source>
        <dbReference type="SAM" id="MobiDB-lite"/>
    </source>
</evidence>
<sequence length="860" mass="100363">MPSELKMPKRVLKHHLEKAAKCRRKSVYVEDTSRLSGNIENEDEDKPNDPDKKPIKHMQYLRTNQNNEVERLLLHNAKGLLFHVDHCDFPAFNVGMWPQENIDMLTNYPQCAFNPPRPIFVADKMSEKNDLCYRRPMNFEFYNIRMRHSRTRYKTALKSNKAIRSSSKYGFYHSTLFDIAERFYLNPDQYFQSSYDYYYTGGNLNHLANKEHVVHAGGEQLRKMMVSEFPDVQDNNDTYSLKNIASQKLNENCEIFEVQPLLTSHDSSRSNCYIARQRNLITFNYLNDNRQIKTVTQFRTKTTPFISFAQSQHNINKFVITTMKQHVRLYDLNTTAPALVKLYEIAPKSTDISWNTIKPWRENTFMYANQKQFFMIDIRTSPDQWLSDVTAATDSFMCDHISALLPSDFNNLFYVATNHKLQCMDIRHLKKFSFSETYGSICRWSHQLRYAPLMMDTLRIRQNEYIALSSPIAGDLHICQLSRERNEEEINLEISVPAPKHIYSSSCLPYQPPTLLESYEHARISGKCLRPEANLEARLKCCTTGLKFIRKSLNNTETGIGLLMTSNSNGDIFAHTLCKRENMDTEERCNRQSDEIMDKFEKQIFAQTKLPLNYTEIKEMKGLRKILLCQTLSSVKKFDIDAMENEYTADAPARTNNQTNPPAQPRSKRLHLGRWQKSLSTLHSYKDALVKDLLSIWDIDMEEEKHIRLGNLRNIKPDPAVKVENWLKTNINPNPPPMIAIPQTQDFSRYTENIDDGMFNITQTQDNTIDFENVIQSTQIMDTSDINLTKTFDRSSLEIRINNETTTTVVEKLKSKKKNKKYSWESEGGYLVLLSEEDKFRFRWIYTKATDVAPRTEIDI</sequence>
<gene>
    <name evidence="2" type="ORF">FF38_06532</name>
</gene>
<protein>
    <submittedName>
        <fullName evidence="2">Uncharacterized protein</fullName>
    </submittedName>
</protein>
<dbReference type="Proteomes" id="UP000037069">
    <property type="component" value="Unassembled WGS sequence"/>
</dbReference>
<dbReference type="OrthoDB" id="8195041at2759"/>
<feature type="region of interest" description="Disordered" evidence="1">
    <location>
        <begin position="29"/>
        <end position="54"/>
    </location>
</feature>
<reference evidence="2 3" key="1">
    <citation type="journal article" date="2015" name="Nat. Commun.">
        <title>Lucilia cuprina genome unlocks parasitic fly biology to underpin future interventions.</title>
        <authorList>
            <person name="Anstead C.A."/>
            <person name="Korhonen P.K."/>
            <person name="Young N.D."/>
            <person name="Hall R.S."/>
            <person name="Jex A.R."/>
            <person name="Murali S.C."/>
            <person name="Hughes D.S."/>
            <person name="Lee S.F."/>
            <person name="Perry T."/>
            <person name="Stroehlein A.J."/>
            <person name="Ansell B.R."/>
            <person name="Breugelmans B."/>
            <person name="Hofmann A."/>
            <person name="Qu J."/>
            <person name="Dugan S."/>
            <person name="Lee S.L."/>
            <person name="Chao H."/>
            <person name="Dinh H."/>
            <person name="Han Y."/>
            <person name="Doddapaneni H.V."/>
            <person name="Worley K.C."/>
            <person name="Muzny D.M."/>
            <person name="Ioannidis P."/>
            <person name="Waterhouse R.M."/>
            <person name="Zdobnov E.M."/>
            <person name="James P.J."/>
            <person name="Bagnall N.H."/>
            <person name="Kotze A.C."/>
            <person name="Gibbs R.A."/>
            <person name="Richards S."/>
            <person name="Batterham P."/>
            <person name="Gasser R.B."/>
        </authorList>
    </citation>
    <scope>NUCLEOTIDE SEQUENCE [LARGE SCALE GENOMIC DNA]</scope>
    <source>
        <strain evidence="2 3">LS</strain>
        <tissue evidence="2">Full body</tissue>
    </source>
</reference>
<dbReference type="EMBL" id="JRES01000902">
    <property type="protein sequence ID" value="KNC27419.1"/>
    <property type="molecule type" value="Genomic_DNA"/>
</dbReference>
<keyword evidence="3" id="KW-1185">Reference proteome</keyword>
<proteinExistence type="predicted"/>
<evidence type="ECO:0000313" key="2">
    <source>
        <dbReference type="EMBL" id="KNC27419.1"/>
    </source>
</evidence>
<comment type="caution">
    <text evidence="2">The sequence shown here is derived from an EMBL/GenBank/DDBJ whole genome shotgun (WGS) entry which is preliminary data.</text>
</comment>